<dbReference type="Gene3D" id="3.40.850.10">
    <property type="entry name" value="Kinesin motor domain"/>
    <property type="match status" value="1"/>
</dbReference>
<dbReference type="GO" id="GO:0003777">
    <property type="term" value="F:microtubule motor activity"/>
    <property type="evidence" value="ECO:0007669"/>
    <property type="project" value="InterPro"/>
</dbReference>
<feature type="compositionally biased region" description="Acidic residues" evidence="9">
    <location>
        <begin position="610"/>
        <end position="631"/>
    </location>
</feature>
<evidence type="ECO:0000256" key="1">
    <source>
        <dbReference type="ARBA" id="ARBA00004496"/>
    </source>
</evidence>
<feature type="coiled-coil region" evidence="8">
    <location>
        <begin position="657"/>
        <end position="695"/>
    </location>
</feature>
<dbReference type="SUPFAM" id="SSF52540">
    <property type="entry name" value="P-loop containing nucleoside triphosphate hydrolases"/>
    <property type="match status" value="1"/>
</dbReference>
<evidence type="ECO:0000313" key="11">
    <source>
        <dbReference type="EMBL" id="CAE0364571.1"/>
    </source>
</evidence>
<evidence type="ECO:0000256" key="2">
    <source>
        <dbReference type="ARBA" id="ARBA00022490"/>
    </source>
</evidence>
<comment type="subcellular location">
    <subcellularLocation>
        <location evidence="1">Cytoplasm</location>
    </subcellularLocation>
</comment>
<dbReference type="Pfam" id="PF00225">
    <property type="entry name" value="Kinesin"/>
    <property type="match status" value="1"/>
</dbReference>
<feature type="domain" description="Kinesin motor" evidence="10">
    <location>
        <begin position="80"/>
        <end position="452"/>
    </location>
</feature>
<dbReference type="InterPro" id="IPR027640">
    <property type="entry name" value="Kinesin-like_fam"/>
</dbReference>
<feature type="compositionally biased region" description="Basic and acidic residues" evidence="9">
    <location>
        <begin position="719"/>
        <end position="732"/>
    </location>
</feature>
<dbReference type="GO" id="GO:0005524">
    <property type="term" value="F:ATP binding"/>
    <property type="evidence" value="ECO:0007669"/>
    <property type="project" value="UniProtKB-UniRule"/>
</dbReference>
<dbReference type="InterPro" id="IPR001752">
    <property type="entry name" value="Kinesin_motor_dom"/>
</dbReference>
<feature type="compositionally biased region" description="Basic and acidic residues" evidence="9">
    <location>
        <begin position="874"/>
        <end position="888"/>
    </location>
</feature>
<dbReference type="InterPro" id="IPR027417">
    <property type="entry name" value="P-loop_NTPase"/>
</dbReference>
<evidence type="ECO:0000256" key="3">
    <source>
        <dbReference type="ARBA" id="ARBA00022741"/>
    </source>
</evidence>
<evidence type="ECO:0000256" key="8">
    <source>
        <dbReference type="SAM" id="Coils"/>
    </source>
</evidence>
<keyword evidence="3 6" id="KW-0547">Nucleotide-binding</keyword>
<evidence type="ECO:0000256" key="7">
    <source>
        <dbReference type="RuleBase" id="RU000394"/>
    </source>
</evidence>
<feature type="binding site" evidence="6">
    <location>
        <begin position="162"/>
        <end position="169"/>
    </location>
    <ligand>
        <name>ATP</name>
        <dbReference type="ChEBI" id="CHEBI:30616"/>
    </ligand>
</feature>
<sequence length="919" mass="101400">MPTRRGSLAIQTGNQQGDIIMESAMKIVDANELIETTRGRDSVSTTTSEEEAIPVKVLSKEFEVAANQQAKRKKKEEDALLRVYCRLRPLGRGEEGGGVEAISKTSVVCLGSKRPGQRMAKEYEFSRVFGPEENQAQIYVETTRPLVDALFKGQSSLIFAYGVTNAGKSYTIMGSGESERSGLLPRALDDILRRAEDDGYSVSLSFIEIYNDQVFDLMDKPPAATHSHRQVSNFRAWGRGGITSTQPAWGGARGDGRRALRVKDLHTRMEVSNLSSANVLSVSHGVALARAAEAQRKTASTGLNATSSRSHAICQIELRTKDSGPLDSPYSQLNIVDLAGSERAERTGASGAAQKEANHINQSISQLMRCLRALKDRSTKDVVPWRDSKLTYLFQYLLAPGPPPTDNTITSFSEEGTSSPPKVVMIVNVSPSANDRNESAFALANAANAKTVAIRPQANFSTTTNTATTTIEYDRNGRRVVIDANAADSRKRKADKSTEQLQRDDCIKNMNAPPLPPRPTESNNQREEQFYRQKALALEAAVTQLEAKLAMTEAQVAQVEQEVRTECAEEMANTIAMIQKDYTRRLRARSSVALGANLPLLAEEDDDAISNLQDDDDFDNNDLDKEEEDNDAISNKRQKLGDFASKLEASARKDRHRSALEAYVESLEEQVEETEAELQRVRNQWTAQVKALKSRLQNAGLDLDAIDDDELDDEVLDRRATQQQDRNRDPFAERGSPTPPLQKQQIVDTGFFEKNNSLIDTLNKLDAVCAASVADAASTRHSLTILETELFDTKALLFTVKAELATATNRADIAERSLAQAKKQKQQATNELNRASVIYADAADSRHDAPSDVAPPPPPAQRRKSPSRSPNRAPLKENSPRRAIPERKVKTVVETFDARARAIMDERLARAKAQQLRLP</sequence>
<proteinExistence type="inferred from homology"/>
<dbReference type="GO" id="GO:0005737">
    <property type="term" value="C:cytoplasm"/>
    <property type="evidence" value="ECO:0007669"/>
    <property type="project" value="UniProtKB-SubCell"/>
</dbReference>
<feature type="region of interest" description="Disordered" evidence="9">
    <location>
        <begin position="844"/>
        <end position="888"/>
    </location>
</feature>
<organism evidence="11">
    <name type="scientific">Aureoumbra lagunensis</name>
    <dbReference type="NCBI Taxonomy" id="44058"/>
    <lineage>
        <taxon>Eukaryota</taxon>
        <taxon>Sar</taxon>
        <taxon>Stramenopiles</taxon>
        <taxon>Ochrophyta</taxon>
        <taxon>Pelagophyceae</taxon>
        <taxon>Pelagomonadales</taxon>
        <taxon>Aureoumbra</taxon>
    </lineage>
</organism>
<keyword evidence="7" id="KW-0493">Microtubule</keyword>
<dbReference type="GO" id="GO:0051231">
    <property type="term" value="P:spindle elongation"/>
    <property type="evidence" value="ECO:0007669"/>
    <property type="project" value="TreeGrafter"/>
</dbReference>
<keyword evidence="4 6" id="KW-0067">ATP-binding</keyword>
<comment type="similarity">
    <text evidence="6 7">Belongs to the TRAFAC class myosin-kinesin ATPase superfamily. Kinesin family.</text>
</comment>
<dbReference type="GO" id="GO:0005875">
    <property type="term" value="C:microtubule associated complex"/>
    <property type="evidence" value="ECO:0007669"/>
    <property type="project" value="TreeGrafter"/>
</dbReference>
<evidence type="ECO:0000256" key="6">
    <source>
        <dbReference type="PROSITE-ProRule" id="PRU00283"/>
    </source>
</evidence>
<keyword evidence="5 8" id="KW-0175">Coiled coil</keyword>
<dbReference type="GO" id="GO:0007052">
    <property type="term" value="P:mitotic spindle organization"/>
    <property type="evidence" value="ECO:0007669"/>
    <property type="project" value="TreeGrafter"/>
</dbReference>
<dbReference type="PROSITE" id="PS50067">
    <property type="entry name" value="KINESIN_MOTOR_2"/>
    <property type="match status" value="1"/>
</dbReference>
<feature type="coiled-coil region" evidence="8">
    <location>
        <begin position="804"/>
        <end position="838"/>
    </location>
</feature>
<evidence type="ECO:0000259" key="10">
    <source>
        <dbReference type="PROSITE" id="PS50067"/>
    </source>
</evidence>
<dbReference type="AlphaFoldDB" id="A0A7S3JTL2"/>
<dbReference type="InterPro" id="IPR036961">
    <property type="entry name" value="Kinesin_motor_dom_sf"/>
</dbReference>
<dbReference type="GO" id="GO:0005874">
    <property type="term" value="C:microtubule"/>
    <property type="evidence" value="ECO:0007669"/>
    <property type="project" value="UniProtKB-KW"/>
</dbReference>
<evidence type="ECO:0000256" key="4">
    <source>
        <dbReference type="ARBA" id="ARBA00022840"/>
    </source>
</evidence>
<dbReference type="EMBL" id="HBIJ01007526">
    <property type="protein sequence ID" value="CAE0364571.1"/>
    <property type="molecule type" value="Transcribed_RNA"/>
</dbReference>
<keyword evidence="6 7" id="KW-0505">Motor protein</keyword>
<dbReference type="PROSITE" id="PS00411">
    <property type="entry name" value="KINESIN_MOTOR_1"/>
    <property type="match status" value="1"/>
</dbReference>
<accession>A0A7S3JTL2</accession>
<feature type="region of interest" description="Disordered" evidence="9">
    <location>
        <begin position="485"/>
        <end position="527"/>
    </location>
</feature>
<dbReference type="PANTHER" id="PTHR47969">
    <property type="entry name" value="CHROMOSOME-ASSOCIATED KINESIN KIF4A-RELATED"/>
    <property type="match status" value="1"/>
</dbReference>
<feature type="region of interest" description="Disordered" evidence="9">
    <location>
        <begin position="610"/>
        <end position="637"/>
    </location>
</feature>
<keyword evidence="2" id="KW-0963">Cytoplasm</keyword>
<name>A0A7S3JTL2_9STRA</name>
<protein>
    <recommendedName>
        <fullName evidence="7">Kinesin-like protein</fullName>
    </recommendedName>
</protein>
<dbReference type="SMART" id="SM00129">
    <property type="entry name" value="KISc"/>
    <property type="match status" value="1"/>
</dbReference>
<feature type="region of interest" description="Disordered" evidence="9">
    <location>
        <begin position="719"/>
        <end position="742"/>
    </location>
</feature>
<dbReference type="PANTHER" id="PTHR47969:SF15">
    <property type="entry name" value="CHROMOSOME-ASSOCIATED KINESIN KIF4A-RELATED"/>
    <property type="match status" value="1"/>
</dbReference>
<evidence type="ECO:0000256" key="9">
    <source>
        <dbReference type="SAM" id="MobiDB-lite"/>
    </source>
</evidence>
<feature type="compositionally biased region" description="Basic and acidic residues" evidence="9">
    <location>
        <begin position="495"/>
        <end position="507"/>
    </location>
</feature>
<gene>
    <name evidence="11" type="ORF">ALAG00032_LOCUS5312</name>
</gene>
<dbReference type="GO" id="GO:0007018">
    <property type="term" value="P:microtubule-based movement"/>
    <property type="evidence" value="ECO:0007669"/>
    <property type="project" value="InterPro"/>
</dbReference>
<dbReference type="GO" id="GO:0008017">
    <property type="term" value="F:microtubule binding"/>
    <property type="evidence" value="ECO:0007669"/>
    <property type="project" value="InterPro"/>
</dbReference>
<feature type="coiled-coil region" evidence="8">
    <location>
        <begin position="535"/>
        <end position="562"/>
    </location>
</feature>
<dbReference type="PRINTS" id="PR00380">
    <property type="entry name" value="KINESINHEAVY"/>
</dbReference>
<dbReference type="InterPro" id="IPR019821">
    <property type="entry name" value="Kinesin_motor_CS"/>
</dbReference>
<reference evidence="11" key="1">
    <citation type="submission" date="2021-01" db="EMBL/GenBank/DDBJ databases">
        <authorList>
            <person name="Corre E."/>
            <person name="Pelletier E."/>
            <person name="Niang G."/>
            <person name="Scheremetjew M."/>
            <person name="Finn R."/>
            <person name="Kale V."/>
            <person name="Holt S."/>
            <person name="Cochrane G."/>
            <person name="Meng A."/>
            <person name="Brown T."/>
            <person name="Cohen L."/>
        </authorList>
    </citation>
    <scope>NUCLEOTIDE SEQUENCE</scope>
    <source>
        <strain evidence="11">CCMP1510</strain>
    </source>
</reference>
<evidence type="ECO:0000256" key="5">
    <source>
        <dbReference type="ARBA" id="ARBA00023054"/>
    </source>
</evidence>